<dbReference type="GO" id="GO:0016887">
    <property type="term" value="F:ATP hydrolysis activity"/>
    <property type="evidence" value="ECO:0007669"/>
    <property type="project" value="InterPro"/>
</dbReference>
<organism evidence="4 5">
    <name type="scientific">Blomia tropicalis</name>
    <name type="common">Mite</name>
    <dbReference type="NCBI Taxonomy" id="40697"/>
    <lineage>
        <taxon>Eukaryota</taxon>
        <taxon>Metazoa</taxon>
        <taxon>Ecdysozoa</taxon>
        <taxon>Arthropoda</taxon>
        <taxon>Chelicerata</taxon>
        <taxon>Arachnida</taxon>
        <taxon>Acari</taxon>
        <taxon>Acariformes</taxon>
        <taxon>Sarcoptiformes</taxon>
        <taxon>Astigmata</taxon>
        <taxon>Glycyphagoidea</taxon>
        <taxon>Echimyopodidae</taxon>
        <taxon>Blomia</taxon>
    </lineage>
</organism>
<dbReference type="EMBL" id="JAPWDV010000001">
    <property type="protein sequence ID" value="KAJ6223101.1"/>
    <property type="molecule type" value="Genomic_DNA"/>
</dbReference>
<dbReference type="Gene3D" id="3.40.50.300">
    <property type="entry name" value="P-loop containing nucleotide triphosphate hydrolases"/>
    <property type="match status" value="1"/>
</dbReference>
<evidence type="ECO:0000256" key="3">
    <source>
        <dbReference type="ARBA" id="ARBA00022840"/>
    </source>
</evidence>
<evidence type="ECO:0000313" key="4">
    <source>
        <dbReference type="EMBL" id="KAJ6223101.1"/>
    </source>
</evidence>
<keyword evidence="3" id="KW-0067">ATP-binding</keyword>
<accession>A0A9Q0RQU3</accession>
<dbReference type="Proteomes" id="UP001142055">
    <property type="component" value="Chromosome 1"/>
</dbReference>
<sequence>MHGGNSVSRTRELLNFFNHPVSILHKNKINTRDDDTNRSEPIDLDLDGDPRGLYLHGDVGCGKTMLMDLFCDNCCVPEGTKRRIHFHSFMLEIHSRIHQYKIKNRSTSSSSGPALDFNPIPAIAQEIVSESWLLCLDELQVTDIGDAMIIRTFFKELFNRGIILITTSNRHPDDLYKNGLQRANFLPFIPLVKRYCTIIHLKSGIDYRRLLACSDSTDSSGKTHIKVYYITSNPQTTKHLDTLFSALASKETDTVRPRTLTIKARNIHFAKSCGQVLDSNFKELCDKPLGAEDYLILSQTFHTIIVRDIPQMDIKTRGQARRFITMIDAFYDNSVRVIFSADVPRDELFKGEGRNNETISDDDRKLMDDLGMANDSSSIFTGEEEKFAFYRTMSRITEMQSQKYWERCKR</sequence>
<protein>
    <recommendedName>
        <fullName evidence="6">ATPase N2B</fullName>
    </recommendedName>
</protein>
<dbReference type="PANTHER" id="PTHR12169">
    <property type="entry name" value="ATPASE N2B"/>
    <property type="match status" value="1"/>
</dbReference>
<dbReference type="NCBIfam" id="NF040713">
    <property type="entry name" value="ZapE"/>
    <property type="match status" value="1"/>
</dbReference>
<keyword evidence="5" id="KW-1185">Reference proteome</keyword>
<dbReference type="OMA" id="ARRFINM"/>
<evidence type="ECO:0000313" key="5">
    <source>
        <dbReference type="Proteomes" id="UP001142055"/>
    </source>
</evidence>
<proteinExistence type="inferred from homology"/>
<dbReference type="InterPro" id="IPR005654">
    <property type="entry name" value="ATPase_AFG1-like"/>
</dbReference>
<dbReference type="SUPFAM" id="SSF52540">
    <property type="entry name" value="P-loop containing nucleoside triphosphate hydrolases"/>
    <property type="match status" value="1"/>
</dbReference>
<reference evidence="4" key="1">
    <citation type="submission" date="2022-12" db="EMBL/GenBank/DDBJ databases">
        <title>Genome assemblies of Blomia tropicalis.</title>
        <authorList>
            <person name="Cui Y."/>
        </authorList>
    </citation>
    <scope>NUCLEOTIDE SEQUENCE</scope>
    <source>
        <tissue evidence="4">Adult mites</tissue>
    </source>
</reference>
<evidence type="ECO:0000256" key="1">
    <source>
        <dbReference type="ARBA" id="ARBA00010322"/>
    </source>
</evidence>
<gene>
    <name evidence="4" type="ORF">RDWZM_001646</name>
</gene>
<dbReference type="GO" id="GO:0005524">
    <property type="term" value="F:ATP binding"/>
    <property type="evidence" value="ECO:0007669"/>
    <property type="project" value="UniProtKB-KW"/>
</dbReference>
<evidence type="ECO:0000256" key="2">
    <source>
        <dbReference type="ARBA" id="ARBA00022741"/>
    </source>
</evidence>
<comment type="similarity">
    <text evidence="1">Belongs to the AFG1 ATPase family.</text>
</comment>
<comment type="caution">
    <text evidence="4">The sequence shown here is derived from an EMBL/GenBank/DDBJ whole genome shotgun (WGS) entry which is preliminary data.</text>
</comment>
<keyword evidence="2" id="KW-0547">Nucleotide-binding</keyword>
<dbReference type="GO" id="GO:0005739">
    <property type="term" value="C:mitochondrion"/>
    <property type="evidence" value="ECO:0007669"/>
    <property type="project" value="TreeGrafter"/>
</dbReference>
<name>A0A9Q0RQU3_BLOTA</name>
<dbReference type="AlphaFoldDB" id="A0A9Q0RQU3"/>
<dbReference type="PANTHER" id="PTHR12169:SF6">
    <property type="entry name" value="AFG1-LIKE ATPASE"/>
    <property type="match status" value="1"/>
</dbReference>
<evidence type="ECO:0008006" key="6">
    <source>
        <dbReference type="Google" id="ProtNLM"/>
    </source>
</evidence>
<dbReference type="Pfam" id="PF03969">
    <property type="entry name" value="AFG1_ATPase"/>
    <property type="match status" value="1"/>
</dbReference>
<dbReference type="InterPro" id="IPR027417">
    <property type="entry name" value="P-loop_NTPase"/>
</dbReference>